<comment type="caution">
    <text evidence="1">The sequence shown here is derived from an EMBL/GenBank/DDBJ whole genome shotgun (WGS) entry which is preliminary data.</text>
</comment>
<dbReference type="PANTHER" id="PTHR46060:SF1">
    <property type="entry name" value="MARINER MOS1 TRANSPOSASE-LIKE PROTEIN"/>
    <property type="match status" value="1"/>
</dbReference>
<dbReference type="PANTHER" id="PTHR46060">
    <property type="entry name" value="MARINER MOS1 TRANSPOSASE-LIKE PROTEIN"/>
    <property type="match status" value="1"/>
</dbReference>
<dbReference type="InterPro" id="IPR052709">
    <property type="entry name" value="Transposase-MT_Hybrid"/>
</dbReference>
<proteinExistence type="predicted"/>
<evidence type="ECO:0000313" key="1">
    <source>
        <dbReference type="EMBL" id="CAG5041754.1"/>
    </source>
</evidence>
<keyword evidence="2" id="KW-1185">Reference proteome</keyword>
<name>A0A8S3XTU5_PARAO</name>
<dbReference type="OrthoDB" id="616263at2759"/>
<dbReference type="EMBL" id="CAJQZP010001367">
    <property type="protein sequence ID" value="CAG5041754.1"/>
    <property type="molecule type" value="Genomic_DNA"/>
</dbReference>
<reference evidence="1" key="1">
    <citation type="submission" date="2021-04" db="EMBL/GenBank/DDBJ databases">
        <authorList>
            <person name="Tunstrom K."/>
        </authorList>
    </citation>
    <scope>NUCLEOTIDE SEQUENCE</scope>
</reference>
<evidence type="ECO:0000313" key="2">
    <source>
        <dbReference type="Proteomes" id="UP000691718"/>
    </source>
</evidence>
<dbReference type="AlphaFoldDB" id="A0A8S3XTU5"/>
<protein>
    <submittedName>
        <fullName evidence="1">(apollo) hypothetical protein</fullName>
    </submittedName>
</protein>
<organism evidence="1 2">
    <name type="scientific">Parnassius apollo</name>
    <name type="common">Apollo butterfly</name>
    <name type="synonym">Papilio apollo</name>
    <dbReference type="NCBI Taxonomy" id="110799"/>
    <lineage>
        <taxon>Eukaryota</taxon>
        <taxon>Metazoa</taxon>
        <taxon>Ecdysozoa</taxon>
        <taxon>Arthropoda</taxon>
        <taxon>Hexapoda</taxon>
        <taxon>Insecta</taxon>
        <taxon>Pterygota</taxon>
        <taxon>Neoptera</taxon>
        <taxon>Endopterygota</taxon>
        <taxon>Lepidoptera</taxon>
        <taxon>Glossata</taxon>
        <taxon>Ditrysia</taxon>
        <taxon>Papilionoidea</taxon>
        <taxon>Papilionidae</taxon>
        <taxon>Parnassiinae</taxon>
        <taxon>Parnassini</taxon>
        <taxon>Parnassius</taxon>
        <taxon>Parnassius</taxon>
    </lineage>
</organism>
<gene>
    <name evidence="1" type="ORF">PAPOLLO_LOCUS22241</name>
</gene>
<accession>A0A8S3XTU5</accession>
<dbReference type="Proteomes" id="UP000691718">
    <property type="component" value="Unassembled WGS sequence"/>
</dbReference>
<sequence length="130" mass="15219">MEVPFVARTKCEIHSVIRFLHAIGIPPVDIHRQLTEVYVRSTRLQVTLPYDNACPHVFRQTQDLWIHFVWTVMPHPPNSPNLAPSEYYLSPKFKKHLNGQRFRCDDEVKNEVKCFLNGLAAEFYEIGIQK</sequence>